<dbReference type="InterPro" id="IPR003879">
    <property type="entry name" value="Butyrophylin_SPRY"/>
</dbReference>
<dbReference type="InterPro" id="IPR003877">
    <property type="entry name" value="SPRY_dom"/>
</dbReference>
<dbReference type="AlphaFoldDB" id="H2XZ15"/>
<evidence type="ECO:0000256" key="1">
    <source>
        <dbReference type="SAM" id="MobiDB-lite"/>
    </source>
</evidence>
<dbReference type="HOGENOM" id="CLU_954835_0_0_1"/>
<evidence type="ECO:0000259" key="2">
    <source>
        <dbReference type="PROSITE" id="PS50188"/>
    </source>
</evidence>
<dbReference type="PRINTS" id="PR01407">
    <property type="entry name" value="BUTYPHLNCDUF"/>
</dbReference>
<feature type="region of interest" description="Disordered" evidence="1">
    <location>
        <begin position="103"/>
        <end position="122"/>
    </location>
</feature>
<dbReference type="PANTHER" id="PTHR24099:SF16">
    <property type="entry name" value="E3 UBIQUITIN-PROTEIN LIGASE MIDLINE-1-LIKE ISOFORM X1"/>
    <property type="match status" value="1"/>
</dbReference>
<feature type="compositionally biased region" description="Polar residues" evidence="1">
    <location>
        <begin position="1"/>
        <end position="10"/>
    </location>
</feature>
<dbReference type="Pfam" id="PF00622">
    <property type="entry name" value="SPRY"/>
    <property type="match status" value="1"/>
</dbReference>
<evidence type="ECO:0000313" key="4">
    <source>
        <dbReference type="Proteomes" id="UP000008144"/>
    </source>
</evidence>
<accession>H2XZ15</accession>
<dbReference type="InParanoid" id="H2XZ15"/>
<feature type="domain" description="B30.2/SPRY" evidence="2">
    <location>
        <begin position="52"/>
        <end position="286"/>
    </location>
</feature>
<dbReference type="PANTHER" id="PTHR24099">
    <property type="entry name" value="E3 UBIQUITIN-PROTEIN LIGASE TRIM36-RELATED"/>
    <property type="match status" value="1"/>
</dbReference>
<dbReference type="InterPro" id="IPR001870">
    <property type="entry name" value="B30.2/SPRY"/>
</dbReference>
<dbReference type="InterPro" id="IPR050617">
    <property type="entry name" value="E3_ligase_FN3/SPRY"/>
</dbReference>
<feature type="compositionally biased region" description="Polar residues" evidence="1">
    <location>
        <begin position="103"/>
        <end position="120"/>
    </location>
</feature>
<evidence type="ECO:0000313" key="3">
    <source>
        <dbReference type="Ensembl" id="ENSCINP00000034899.1"/>
    </source>
</evidence>
<reference evidence="3" key="3">
    <citation type="submission" date="2025-08" db="UniProtKB">
        <authorList>
            <consortium name="Ensembl"/>
        </authorList>
    </citation>
    <scope>IDENTIFICATION</scope>
</reference>
<proteinExistence type="predicted"/>
<sequence length="292" mass="32910">DYKDPTTSPRENGGKFLLHGETPRPTLDLNSVQDEIEKVRLSGVNIDTTGDTTAVVIKEGITPRGNRNRFSFKLDAFTAHSALRVSSNYTSVEYVGSERNGVTVRNSQPFNSVSNSNPYQSKPPGYHSLPNGVAAGRLKRAQFATVIGDSSITQGKQYWEVSVNRSMEYRLGVAYKHMQGTKTLADEHNSWALCLTYPDRFSATHKHHKEYIFVPTHVAARATKVVRIGIFLDYERGVLSFYNASTASEKRHIYTFRTFFNRPVWPLLSLRQGKLQILTGLAVPRNLVWKTR</sequence>
<keyword evidence="4" id="KW-1185">Reference proteome</keyword>
<protein>
    <recommendedName>
        <fullName evidence="2">B30.2/SPRY domain-containing protein</fullName>
    </recommendedName>
</protein>
<reference evidence="3" key="2">
    <citation type="journal article" date="2008" name="Genome Biol.">
        <title>Improved genome assembly and evidence-based global gene model set for the chordate Ciona intestinalis: new insight into intron and operon populations.</title>
        <authorList>
            <person name="Satou Y."/>
            <person name="Mineta K."/>
            <person name="Ogasawara M."/>
            <person name="Sasakura Y."/>
            <person name="Shoguchi E."/>
            <person name="Ueno K."/>
            <person name="Yamada L."/>
            <person name="Matsumoto J."/>
            <person name="Wasserscheid J."/>
            <person name="Dewar K."/>
            <person name="Wiley G.B."/>
            <person name="Macmil S.L."/>
            <person name="Roe B.A."/>
            <person name="Zeller R.W."/>
            <person name="Hastings K.E."/>
            <person name="Lemaire P."/>
            <person name="Lindquist E."/>
            <person name="Endo T."/>
            <person name="Hotta K."/>
            <person name="Inaba K."/>
        </authorList>
    </citation>
    <scope>NUCLEOTIDE SEQUENCE [LARGE SCALE GENOMIC DNA]</scope>
    <source>
        <strain evidence="3">wild type</strain>
    </source>
</reference>
<dbReference type="InterPro" id="IPR043136">
    <property type="entry name" value="B30.2/SPRY_sf"/>
</dbReference>
<dbReference type="FunCoup" id="H2XZ15">
    <property type="interactions" value="39"/>
</dbReference>
<dbReference type="PROSITE" id="PS50188">
    <property type="entry name" value="B302_SPRY"/>
    <property type="match status" value="1"/>
</dbReference>
<dbReference type="Ensembl" id="ENSCINT00000036277.1">
    <property type="protein sequence ID" value="ENSCINP00000034899.1"/>
    <property type="gene ID" value="ENSCING00000024875.1"/>
</dbReference>
<organism evidence="3 4">
    <name type="scientific">Ciona intestinalis</name>
    <name type="common">Transparent sea squirt</name>
    <name type="synonym">Ascidia intestinalis</name>
    <dbReference type="NCBI Taxonomy" id="7719"/>
    <lineage>
        <taxon>Eukaryota</taxon>
        <taxon>Metazoa</taxon>
        <taxon>Chordata</taxon>
        <taxon>Tunicata</taxon>
        <taxon>Ascidiacea</taxon>
        <taxon>Phlebobranchia</taxon>
        <taxon>Cionidae</taxon>
        <taxon>Ciona</taxon>
    </lineage>
</organism>
<dbReference type="STRING" id="7719.ENSCINP00000034899"/>
<dbReference type="Proteomes" id="UP000008144">
    <property type="component" value="Chromosome 11"/>
</dbReference>
<dbReference type="InterPro" id="IPR013320">
    <property type="entry name" value="ConA-like_dom_sf"/>
</dbReference>
<dbReference type="EMBL" id="EAAA01000678">
    <property type="status" value="NOT_ANNOTATED_CDS"/>
    <property type="molecule type" value="Genomic_DNA"/>
</dbReference>
<reference evidence="4" key="1">
    <citation type="journal article" date="2002" name="Science">
        <title>The draft genome of Ciona intestinalis: insights into chordate and vertebrate origins.</title>
        <authorList>
            <person name="Dehal P."/>
            <person name="Satou Y."/>
            <person name="Campbell R.K."/>
            <person name="Chapman J."/>
            <person name="Degnan B."/>
            <person name="De Tomaso A."/>
            <person name="Davidson B."/>
            <person name="Di Gregorio A."/>
            <person name="Gelpke M."/>
            <person name="Goodstein D.M."/>
            <person name="Harafuji N."/>
            <person name="Hastings K.E."/>
            <person name="Ho I."/>
            <person name="Hotta K."/>
            <person name="Huang W."/>
            <person name="Kawashima T."/>
            <person name="Lemaire P."/>
            <person name="Martinez D."/>
            <person name="Meinertzhagen I.A."/>
            <person name="Necula S."/>
            <person name="Nonaka M."/>
            <person name="Putnam N."/>
            <person name="Rash S."/>
            <person name="Saiga H."/>
            <person name="Satake M."/>
            <person name="Terry A."/>
            <person name="Yamada L."/>
            <person name="Wang H.G."/>
            <person name="Awazu S."/>
            <person name="Azumi K."/>
            <person name="Boore J."/>
            <person name="Branno M."/>
            <person name="Chin-Bow S."/>
            <person name="DeSantis R."/>
            <person name="Doyle S."/>
            <person name="Francino P."/>
            <person name="Keys D.N."/>
            <person name="Haga S."/>
            <person name="Hayashi H."/>
            <person name="Hino K."/>
            <person name="Imai K.S."/>
            <person name="Inaba K."/>
            <person name="Kano S."/>
            <person name="Kobayashi K."/>
            <person name="Kobayashi M."/>
            <person name="Lee B.I."/>
            <person name="Makabe K.W."/>
            <person name="Manohar C."/>
            <person name="Matassi G."/>
            <person name="Medina M."/>
            <person name="Mochizuki Y."/>
            <person name="Mount S."/>
            <person name="Morishita T."/>
            <person name="Miura S."/>
            <person name="Nakayama A."/>
            <person name="Nishizaka S."/>
            <person name="Nomoto H."/>
            <person name="Ohta F."/>
            <person name="Oishi K."/>
            <person name="Rigoutsos I."/>
            <person name="Sano M."/>
            <person name="Sasaki A."/>
            <person name="Sasakura Y."/>
            <person name="Shoguchi E."/>
            <person name="Shin-i T."/>
            <person name="Spagnuolo A."/>
            <person name="Stainier D."/>
            <person name="Suzuki M.M."/>
            <person name="Tassy O."/>
            <person name="Takatori N."/>
            <person name="Tokuoka M."/>
            <person name="Yagi K."/>
            <person name="Yoshizaki F."/>
            <person name="Wada S."/>
            <person name="Zhang C."/>
            <person name="Hyatt P.D."/>
            <person name="Larimer F."/>
            <person name="Detter C."/>
            <person name="Doggett N."/>
            <person name="Glavina T."/>
            <person name="Hawkins T."/>
            <person name="Richardson P."/>
            <person name="Lucas S."/>
            <person name="Kohara Y."/>
            <person name="Levine M."/>
            <person name="Satoh N."/>
            <person name="Rokhsar D.S."/>
        </authorList>
    </citation>
    <scope>NUCLEOTIDE SEQUENCE [LARGE SCALE GENOMIC DNA]</scope>
</reference>
<dbReference type="SUPFAM" id="SSF49899">
    <property type="entry name" value="Concanavalin A-like lectins/glucanases"/>
    <property type="match status" value="1"/>
</dbReference>
<dbReference type="SMART" id="SM00449">
    <property type="entry name" value="SPRY"/>
    <property type="match status" value="1"/>
</dbReference>
<reference evidence="3" key="4">
    <citation type="submission" date="2025-09" db="UniProtKB">
        <authorList>
            <consortium name="Ensembl"/>
        </authorList>
    </citation>
    <scope>IDENTIFICATION</scope>
</reference>
<feature type="region of interest" description="Disordered" evidence="1">
    <location>
        <begin position="1"/>
        <end position="23"/>
    </location>
</feature>
<dbReference type="Gene3D" id="2.60.120.920">
    <property type="match status" value="1"/>
</dbReference>
<dbReference type="OMA" id="WVFGYAQ"/>
<name>H2XZ15_CIOIN</name>
<dbReference type="GeneTree" id="ENSGT00940000166775"/>